<dbReference type="Proteomes" id="UP000663834">
    <property type="component" value="Unassembled WGS sequence"/>
</dbReference>
<evidence type="ECO:0000313" key="6">
    <source>
        <dbReference type="EMBL" id="CAF3759388.1"/>
    </source>
</evidence>
<evidence type="ECO:0000313" key="9">
    <source>
        <dbReference type="EMBL" id="CAF3983310.1"/>
    </source>
</evidence>
<dbReference type="EMBL" id="CAJNOW010005197">
    <property type="protein sequence ID" value="CAF1442888.1"/>
    <property type="molecule type" value="Genomic_DNA"/>
</dbReference>
<dbReference type="EMBL" id="CAJNRE010014693">
    <property type="protein sequence ID" value="CAF2129984.1"/>
    <property type="molecule type" value="Genomic_DNA"/>
</dbReference>
<dbReference type="Proteomes" id="UP000663887">
    <property type="component" value="Unassembled WGS sequence"/>
</dbReference>
<organism evidence="2 11">
    <name type="scientific">Rotaria magnacalcarata</name>
    <dbReference type="NCBI Taxonomy" id="392030"/>
    <lineage>
        <taxon>Eukaryota</taxon>
        <taxon>Metazoa</taxon>
        <taxon>Spiralia</taxon>
        <taxon>Gnathifera</taxon>
        <taxon>Rotifera</taxon>
        <taxon>Eurotatoria</taxon>
        <taxon>Bdelloidea</taxon>
        <taxon>Philodinida</taxon>
        <taxon>Philodinidae</taxon>
        <taxon>Rotaria</taxon>
    </lineage>
</organism>
<dbReference type="Proteomes" id="UP000663866">
    <property type="component" value="Unassembled WGS sequence"/>
</dbReference>
<protein>
    <submittedName>
        <fullName evidence="2">Uncharacterized protein</fullName>
    </submittedName>
</protein>
<dbReference type="EMBL" id="CAJOBI010082017">
    <property type="protein sequence ID" value="CAF4502258.1"/>
    <property type="molecule type" value="Genomic_DNA"/>
</dbReference>
<evidence type="ECO:0000313" key="10">
    <source>
        <dbReference type="EMBL" id="CAF4502258.1"/>
    </source>
</evidence>
<reference evidence="2" key="1">
    <citation type="submission" date="2021-02" db="EMBL/GenBank/DDBJ databases">
        <authorList>
            <person name="Nowell W R."/>
        </authorList>
    </citation>
    <scope>NUCLEOTIDE SEQUENCE</scope>
</reference>
<dbReference type="Proteomes" id="UP000663824">
    <property type="component" value="Unassembled WGS sequence"/>
</dbReference>
<evidence type="ECO:0000313" key="2">
    <source>
        <dbReference type="EMBL" id="CAF1442888.1"/>
    </source>
</evidence>
<dbReference type="EMBL" id="CAJOBJ010000947">
    <property type="protein sequence ID" value="CAF3852936.1"/>
    <property type="molecule type" value="Genomic_DNA"/>
</dbReference>
<dbReference type="Proteomes" id="UP000663856">
    <property type="component" value="Unassembled WGS sequence"/>
</dbReference>
<proteinExistence type="predicted"/>
<dbReference type="Proteomes" id="UP000676336">
    <property type="component" value="Unassembled WGS sequence"/>
</dbReference>
<dbReference type="EMBL" id="CAJNRG010000107">
    <property type="protein sequence ID" value="CAF1978948.1"/>
    <property type="molecule type" value="Genomic_DNA"/>
</dbReference>
<feature type="region of interest" description="Disordered" evidence="1">
    <location>
        <begin position="123"/>
        <end position="146"/>
    </location>
</feature>
<dbReference type="EMBL" id="CAJOBH010001401">
    <property type="protein sequence ID" value="CAF3852671.1"/>
    <property type="molecule type" value="Genomic_DNA"/>
</dbReference>
<dbReference type="OrthoDB" id="10038395at2759"/>
<evidence type="ECO:0000313" key="8">
    <source>
        <dbReference type="EMBL" id="CAF3852936.1"/>
    </source>
</evidence>
<evidence type="ECO:0000313" key="5">
    <source>
        <dbReference type="EMBL" id="CAF2129984.1"/>
    </source>
</evidence>
<gene>
    <name evidence="7" type="ORF">BYL167_LOCUS5946</name>
    <name evidence="8" type="ORF">GIL414_LOCUS4066</name>
    <name evidence="2" type="ORF">KQP761_LOCUS11605</name>
    <name evidence="5" type="ORF">MBJ925_LOCUS27403</name>
    <name evidence="9" type="ORF">OVN521_LOCUS14061</name>
    <name evidence="10" type="ORF">SMN809_LOCUS34961</name>
    <name evidence="6" type="ORF">UXM345_LOCUS2471</name>
    <name evidence="4" type="ORF">WKI299_LOCUS5182</name>
    <name evidence="3" type="ORF">XDN619_LOCUS2271</name>
</gene>
<evidence type="ECO:0000313" key="4">
    <source>
        <dbReference type="EMBL" id="CAF2010382.1"/>
    </source>
</evidence>
<comment type="caution">
    <text evidence="2">The sequence shown here is derived from an EMBL/GenBank/DDBJ whole genome shotgun (WGS) entry which is preliminary data.</text>
</comment>
<dbReference type="AlphaFoldDB" id="A0A815NZG2"/>
<name>A0A815NZG2_9BILA</name>
<dbReference type="EMBL" id="CAJNRF010001467">
    <property type="protein sequence ID" value="CAF2010382.1"/>
    <property type="molecule type" value="Genomic_DNA"/>
</dbReference>
<evidence type="ECO:0000313" key="11">
    <source>
        <dbReference type="Proteomes" id="UP000663834"/>
    </source>
</evidence>
<evidence type="ECO:0000313" key="3">
    <source>
        <dbReference type="EMBL" id="CAF1978948.1"/>
    </source>
</evidence>
<dbReference type="Proteomes" id="UP000663842">
    <property type="component" value="Unassembled WGS sequence"/>
</dbReference>
<dbReference type="EMBL" id="CAJOBG010002097">
    <property type="protein sequence ID" value="CAF3983310.1"/>
    <property type="molecule type" value="Genomic_DNA"/>
</dbReference>
<sequence>MALLARTKSNPSSESFHERYSELSDEMRAKNKREDRLLDIRLKYYEREKNIRLNILCKEQHQLERTRSLIIEQVNRINQDKSKLSMASFIAERTKLESSIVQLSNPELFNNGWEPTITIKESESTPSIPIDRSRPSTKVVRPHSAV</sequence>
<accession>A0A815NZG2</accession>
<evidence type="ECO:0000256" key="1">
    <source>
        <dbReference type="SAM" id="MobiDB-lite"/>
    </source>
</evidence>
<dbReference type="EMBL" id="CAJOBF010000150">
    <property type="protein sequence ID" value="CAF3759388.1"/>
    <property type="molecule type" value="Genomic_DNA"/>
</dbReference>
<evidence type="ECO:0000313" key="12">
    <source>
        <dbReference type="Proteomes" id="UP000663866"/>
    </source>
</evidence>
<evidence type="ECO:0000313" key="7">
    <source>
        <dbReference type="EMBL" id="CAF3852671.1"/>
    </source>
</evidence>
<dbReference type="Proteomes" id="UP000681967">
    <property type="component" value="Unassembled WGS sequence"/>
</dbReference>
<keyword evidence="12" id="KW-1185">Reference proteome</keyword>
<dbReference type="Proteomes" id="UP000681720">
    <property type="component" value="Unassembled WGS sequence"/>
</dbReference>